<dbReference type="AlphaFoldDB" id="A0AAX2AC28"/>
<dbReference type="KEGG" id="amyt:AMYT_a0158"/>
<reference evidence="1 2" key="1">
    <citation type="submission" date="2017-09" db="EMBL/GenBank/DDBJ databases">
        <title>Genomics of the genus Arcobacter.</title>
        <authorList>
            <person name="Perez-Cataluna A."/>
            <person name="Figueras M.J."/>
            <person name="Salas-Masso N."/>
        </authorList>
    </citation>
    <scope>NUCLEOTIDE SEQUENCE [LARGE SCALE GENOMIC DNA]</scope>
    <source>
        <strain evidence="1 2">CECT 7386</strain>
    </source>
</reference>
<comment type="caution">
    <text evidence="1">The sequence shown here is derived from an EMBL/GenBank/DDBJ whole genome shotgun (WGS) entry which is preliminary data.</text>
</comment>
<sequence>MVFSAIMYPLEAKEMKLLKGQEVWLIPQTNSVRRGIPLKEQIITDVVEKCGNKMFYLKTNNGGYSFDDYCNTANYGWLPFKSNQDALDYLEIESFKWDIKSMDLTHLGIDEVRKIKKIIETKSQQNMQ</sequence>
<accession>A0AAX2AC28</accession>
<protein>
    <submittedName>
        <fullName evidence="1">Uncharacterized protein</fullName>
    </submittedName>
</protein>
<proteinExistence type="predicted"/>
<dbReference type="EMBL" id="NXID01000066">
    <property type="protein sequence ID" value="RXK12982.1"/>
    <property type="molecule type" value="Genomic_DNA"/>
</dbReference>
<dbReference type="Proteomes" id="UP000290092">
    <property type="component" value="Unassembled WGS sequence"/>
</dbReference>
<evidence type="ECO:0000313" key="2">
    <source>
        <dbReference type="Proteomes" id="UP000290092"/>
    </source>
</evidence>
<evidence type="ECO:0000313" key="1">
    <source>
        <dbReference type="EMBL" id="RXK12982.1"/>
    </source>
</evidence>
<gene>
    <name evidence="1" type="ORF">CP985_13585</name>
</gene>
<keyword evidence="2" id="KW-1185">Reference proteome</keyword>
<name>A0AAX2AC28_9BACT</name>
<organism evidence="1 2">
    <name type="scientific">Malaciobacter mytili LMG 24559</name>
    <dbReference type="NCBI Taxonomy" id="1032238"/>
    <lineage>
        <taxon>Bacteria</taxon>
        <taxon>Pseudomonadati</taxon>
        <taxon>Campylobacterota</taxon>
        <taxon>Epsilonproteobacteria</taxon>
        <taxon>Campylobacterales</taxon>
        <taxon>Arcobacteraceae</taxon>
        <taxon>Malaciobacter</taxon>
    </lineage>
</organism>